<keyword evidence="3" id="KW-1185">Reference proteome</keyword>
<sequence length="159" mass="17640">GLSLVVSSYSGEDVIVAFGGYNGRYNNEVHVLKPSHKSTLSSKMIETPVPDSVSAVQNNTNPTRDLESELEVGQEGKIREIVVDNVDSEPLVCGLRIAMRQKDCTICQFIENLSFFRFSTSASQYYAGSHVICYLFVVTLDFLADIKTSRNYRTSNSDP</sequence>
<organism evidence="2 3">
    <name type="scientific">Citrus sinensis</name>
    <name type="common">Sweet orange</name>
    <name type="synonym">Citrus aurantium var. sinensis</name>
    <dbReference type="NCBI Taxonomy" id="2711"/>
    <lineage>
        <taxon>Eukaryota</taxon>
        <taxon>Viridiplantae</taxon>
        <taxon>Streptophyta</taxon>
        <taxon>Embryophyta</taxon>
        <taxon>Tracheophyta</taxon>
        <taxon>Spermatophyta</taxon>
        <taxon>Magnoliopsida</taxon>
        <taxon>eudicotyledons</taxon>
        <taxon>Gunneridae</taxon>
        <taxon>Pentapetalae</taxon>
        <taxon>rosids</taxon>
        <taxon>malvids</taxon>
        <taxon>Sapindales</taxon>
        <taxon>Rutaceae</taxon>
        <taxon>Aurantioideae</taxon>
        <taxon>Citrus</taxon>
    </lineage>
</organism>
<keyword evidence="1" id="KW-1133">Transmembrane helix</keyword>
<name>A0A067EYG6_CITSI</name>
<keyword evidence="1" id="KW-0472">Membrane</keyword>
<dbReference type="Proteomes" id="UP000027120">
    <property type="component" value="Unassembled WGS sequence"/>
</dbReference>
<reference evidence="2 3" key="1">
    <citation type="submission" date="2014-04" db="EMBL/GenBank/DDBJ databases">
        <authorList>
            <consortium name="International Citrus Genome Consortium"/>
            <person name="Gmitter F."/>
            <person name="Chen C."/>
            <person name="Farmerie W."/>
            <person name="Harkins T."/>
            <person name="Desany B."/>
            <person name="Mohiuddin M."/>
            <person name="Kodira C."/>
            <person name="Borodovsky M."/>
            <person name="Lomsadze A."/>
            <person name="Burns P."/>
            <person name="Jenkins J."/>
            <person name="Prochnik S."/>
            <person name="Shu S."/>
            <person name="Chapman J."/>
            <person name="Pitluck S."/>
            <person name="Schmutz J."/>
            <person name="Rokhsar D."/>
        </authorList>
    </citation>
    <scope>NUCLEOTIDE SEQUENCE</scope>
</reference>
<keyword evidence="1" id="KW-0812">Transmembrane</keyword>
<gene>
    <name evidence="2" type="ORF">CISIN_1g0066452mg</name>
</gene>
<feature type="non-terminal residue" evidence="2">
    <location>
        <position position="1"/>
    </location>
</feature>
<dbReference type="AlphaFoldDB" id="A0A067EYG6"/>
<protein>
    <submittedName>
        <fullName evidence="2">Uncharacterized protein</fullName>
    </submittedName>
</protein>
<evidence type="ECO:0000256" key="1">
    <source>
        <dbReference type="SAM" id="Phobius"/>
    </source>
</evidence>
<dbReference type="EMBL" id="KK784975">
    <property type="protein sequence ID" value="KDO56252.1"/>
    <property type="molecule type" value="Genomic_DNA"/>
</dbReference>
<feature type="transmembrane region" description="Helical" evidence="1">
    <location>
        <begin position="125"/>
        <end position="144"/>
    </location>
</feature>
<proteinExistence type="predicted"/>
<evidence type="ECO:0000313" key="2">
    <source>
        <dbReference type="EMBL" id="KDO56252.1"/>
    </source>
</evidence>
<accession>A0A067EYG6</accession>
<evidence type="ECO:0000313" key="3">
    <source>
        <dbReference type="Proteomes" id="UP000027120"/>
    </source>
</evidence>